<evidence type="ECO:0000256" key="2">
    <source>
        <dbReference type="ARBA" id="ARBA00022516"/>
    </source>
</evidence>
<evidence type="ECO:0000313" key="8">
    <source>
        <dbReference type="Proteomes" id="UP001642520"/>
    </source>
</evidence>
<proteinExistence type="inferred from homology"/>
<dbReference type="InterPro" id="IPR013120">
    <property type="entry name" value="FAR_NAD-bd"/>
</dbReference>
<evidence type="ECO:0000256" key="4">
    <source>
        <dbReference type="RuleBase" id="RU363097"/>
    </source>
</evidence>
<keyword evidence="4" id="KW-0560">Oxidoreductase</keyword>
<dbReference type="PANTHER" id="PTHR11011">
    <property type="entry name" value="MALE STERILITY PROTEIN 2-RELATED"/>
    <property type="match status" value="1"/>
</dbReference>
<dbReference type="Proteomes" id="UP001642520">
    <property type="component" value="Unassembled WGS sequence"/>
</dbReference>
<dbReference type="Pfam" id="PF03015">
    <property type="entry name" value="Sterile"/>
    <property type="match status" value="1"/>
</dbReference>
<evidence type="ECO:0000313" key="7">
    <source>
        <dbReference type="EMBL" id="CAL7946734.1"/>
    </source>
</evidence>
<dbReference type="InterPro" id="IPR036291">
    <property type="entry name" value="NAD(P)-bd_dom_sf"/>
</dbReference>
<evidence type="ECO:0000256" key="1">
    <source>
        <dbReference type="ARBA" id="ARBA00005928"/>
    </source>
</evidence>
<accession>A0ABP1P0F9</accession>
<sequence>MSVRVEKSKRSEECSSIAAFYAGRSILVTGGTGFLGKVLIEKLLRSCPDVREIFLLIRPKNGLSIDDRLRTMLRLPLFEKLRAENPSSFEKLIPVLGDTSDEGLGLPTIERRTIVERVSIIFHTAANVRFNENLKKDILSNTRATRDICVLAGSMKNLVALVHVSTAFSQADKPMVDEVVYPPICDWKSAIRMAERLDKRTVEIFTSKYVGSMPNTYTFSKRLAEQVINDYSKDLPSVILRPSIVISTVEDPVSGWLDNFNGPVGMLIGGGKGILRVVCLEPNVSADFIPVDLAIKVMLTAAWKRGLETVTKDPSVHVYNVSSYQIHRITSKELVALGLRTNENTPLEGTVWYPRTFMTSNRLLHYVLTLFLHVLPALIIDETLKLTGREPMLMKIQRTVYSSVVQLSHFLHNEWIFHNSNTLDALTKRVPSAERDIFGYDYQQFEMELYFRNCLLGAKRYLLNETREEEAKRHFDRMKLIDRIVSPIFNLLLIYIVWRLAVFSLLFESIRSIVDGSFLLSE</sequence>
<feature type="domain" description="Thioester reductase (TE)" evidence="6">
    <location>
        <begin position="28"/>
        <end position="298"/>
    </location>
</feature>
<keyword evidence="8" id="KW-1185">Reference proteome</keyword>
<feature type="domain" description="Fatty acyl-CoA reductase C-terminal" evidence="5">
    <location>
        <begin position="372"/>
        <end position="465"/>
    </location>
</feature>
<comment type="catalytic activity">
    <reaction evidence="4">
        <text>a long-chain fatty acyl-CoA + 2 NADPH + 2 H(+) = a long-chain primary fatty alcohol + 2 NADP(+) + CoA</text>
        <dbReference type="Rhea" id="RHEA:52716"/>
        <dbReference type="ChEBI" id="CHEBI:15378"/>
        <dbReference type="ChEBI" id="CHEBI:57287"/>
        <dbReference type="ChEBI" id="CHEBI:57783"/>
        <dbReference type="ChEBI" id="CHEBI:58349"/>
        <dbReference type="ChEBI" id="CHEBI:77396"/>
        <dbReference type="ChEBI" id="CHEBI:83139"/>
        <dbReference type="EC" id="1.2.1.84"/>
    </reaction>
</comment>
<gene>
    <name evidence="7" type="ORF">XYLVIOL_LOCUS7929</name>
</gene>
<comment type="similarity">
    <text evidence="1 4">Belongs to the fatty acyl-CoA reductase family.</text>
</comment>
<keyword evidence="4" id="KW-0472">Membrane</keyword>
<dbReference type="InterPro" id="IPR026055">
    <property type="entry name" value="FAR"/>
</dbReference>
<evidence type="ECO:0000259" key="5">
    <source>
        <dbReference type="Pfam" id="PF03015"/>
    </source>
</evidence>
<comment type="caution">
    <text evidence="7">The sequence shown here is derived from an EMBL/GenBank/DDBJ whole genome shotgun (WGS) entry which is preliminary data.</text>
</comment>
<keyword evidence="3 4" id="KW-0443">Lipid metabolism</keyword>
<dbReference type="SUPFAM" id="SSF51735">
    <property type="entry name" value="NAD(P)-binding Rossmann-fold domains"/>
    <property type="match status" value="1"/>
</dbReference>
<dbReference type="EC" id="1.2.1.84" evidence="4"/>
<organism evidence="7 8">
    <name type="scientific">Xylocopa violacea</name>
    <name type="common">Violet carpenter bee</name>
    <name type="synonym">Apis violacea</name>
    <dbReference type="NCBI Taxonomy" id="135666"/>
    <lineage>
        <taxon>Eukaryota</taxon>
        <taxon>Metazoa</taxon>
        <taxon>Ecdysozoa</taxon>
        <taxon>Arthropoda</taxon>
        <taxon>Hexapoda</taxon>
        <taxon>Insecta</taxon>
        <taxon>Pterygota</taxon>
        <taxon>Neoptera</taxon>
        <taxon>Endopterygota</taxon>
        <taxon>Hymenoptera</taxon>
        <taxon>Apocrita</taxon>
        <taxon>Aculeata</taxon>
        <taxon>Apoidea</taxon>
        <taxon>Anthophila</taxon>
        <taxon>Apidae</taxon>
        <taxon>Xylocopa</taxon>
        <taxon>Xylocopa</taxon>
    </lineage>
</organism>
<dbReference type="CDD" id="cd05236">
    <property type="entry name" value="FAR-N_SDR_e"/>
    <property type="match status" value="1"/>
</dbReference>
<keyword evidence="2 4" id="KW-0444">Lipid biosynthesis</keyword>
<evidence type="ECO:0000259" key="6">
    <source>
        <dbReference type="Pfam" id="PF07993"/>
    </source>
</evidence>
<comment type="function">
    <text evidence="4">Catalyzes the reduction of fatty acyl-CoA to fatty alcohols.</text>
</comment>
<keyword evidence="4" id="KW-1133">Transmembrane helix</keyword>
<dbReference type="Gene3D" id="3.40.50.720">
    <property type="entry name" value="NAD(P)-binding Rossmann-like Domain"/>
    <property type="match status" value="1"/>
</dbReference>
<evidence type="ECO:0000256" key="3">
    <source>
        <dbReference type="ARBA" id="ARBA00023098"/>
    </source>
</evidence>
<reference evidence="7 8" key="1">
    <citation type="submission" date="2024-08" db="EMBL/GenBank/DDBJ databases">
        <authorList>
            <person name="Will J Nash"/>
            <person name="Angela Man"/>
            <person name="Seanna McTaggart"/>
            <person name="Kendall Baker"/>
            <person name="Tom Barker"/>
            <person name="Leah Catchpole"/>
            <person name="Alex Durrant"/>
            <person name="Karim Gharbi"/>
            <person name="Naomi Irish"/>
            <person name="Gemy Kaithakottil"/>
            <person name="Debby Ku"/>
            <person name="Aaliyah Providence"/>
            <person name="Felix Shaw"/>
            <person name="David Swarbreck"/>
            <person name="Chris Watkins"/>
            <person name="Ann M. McCartney"/>
            <person name="Giulio Formenti"/>
            <person name="Alice Mouton"/>
            <person name="Noel Vella"/>
            <person name="Bjorn M von Reumont"/>
            <person name="Adriana Vella"/>
            <person name="Wilfried Haerty"/>
        </authorList>
    </citation>
    <scope>NUCLEOTIDE SEQUENCE [LARGE SCALE GENOMIC DNA]</scope>
</reference>
<feature type="transmembrane region" description="Helical" evidence="4">
    <location>
        <begin position="488"/>
        <end position="507"/>
    </location>
</feature>
<protein>
    <recommendedName>
        <fullName evidence="4">Fatty acyl-CoA reductase</fullName>
        <ecNumber evidence="4">1.2.1.84</ecNumber>
    </recommendedName>
</protein>
<keyword evidence="4" id="KW-0521">NADP</keyword>
<dbReference type="PANTHER" id="PTHR11011:SF24">
    <property type="entry name" value="FATTY ACYL-COA REDUCTASE"/>
    <property type="match status" value="1"/>
</dbReference>
<dbReference type="CDD" id="cd09071">
    <property type="entry name" value="FAR_C"/>
    <property type="match status" value="1"/>
</dbReference>
<dbReference type="EMBL" id="CAXAJV020001294">
    <property type="protein sequence ID" value="CAL7946734.1"/>
    <property type="molecule type" value="Genomic_DNA"/>
</dbReference>
<name>A0ABP1P0F9_XYLVO</name>
<dbReference type="Pfam" id="PF07993">
    <property type="entry name" value="NAD_binding_4"/>
    <property type="match status" value="1"/>
</dbReference>
<dbReference type="InterPro" id="IPR033640">
    <property type="entry name" value="FAR_C"/>
</dbReference>
<keyword evidence="4" id="KW-0812">Transmembrane</keyword>